<evidence type="ECO:0000313" key="3">
    <source>
        <dbReference type="Proteomes" id="UP000184533"/>
    </source>
</evidence>
<dbReference type="Gene3D" id="3.40.630.30">
    <property type="match status" value="1"/>
</dbReference>
<proteinExistence type="predicted"/>
<gene>
    <name evidence="2" type="ORF">SAMN02745223_01027</name>
</gene>
<protein>
    <submittedName>
        <fullName evidence="2">Ribosomal protein S18 acetylase RimI</fullName>
    </submittedName>
</protein>
<dbReference type="GO" id="GO:0016747">
    <property type="term" value="F:acyltransferase activity, transferring groups other than amino-acyl groups"/>
    <property type="evidence" value="ECO:0007669"/>
    <property type="project" value="InterPro"/>
</dbReference>
<evidence type="ECO:0000313" key="2">
    <source>
        <dbReference type="EMBL" id="SHE73015.1"/>
    </source>
</evidence>
<organism evidence="2 3">
    <name type="scientific">Devosia limi DSM 17137</name>
    <dbReference type="NCBI Taxonomy" id="1121477"/>
    <lineage>
        <taxon>Bacteria</taxon>
        <taxon>Pseudomonadati</taxon>
        <taxon>Pseudomonadota</taxon>
        <taxon>Alphaproteobacteria</taxon>
        <taxon>Hyphomicrobiales</taxon>
        <taxon>Devosiaceae</taxon>
        <taxon>Devosia</taxon>
    </lineage>
</organism>
<name>A0A1M4VVU2_9HYPH</name>
<sequence>MRFGGVVRVLRSVSGLPSLDLRFRHANPDDFVALCLLDTFAAEHPKRREAIAIWINEGACIIAEVNGEATGYAVLTKHFFGAFFIEMLMVGNRFRGRGFGLALLRHLQAQCAGSKLFSSTNMSNRTMQNLLLKAGFKPSGYIDNLDVNDPELVFFYPAYPDP</sequence>
<dbReference type="GO" id="GO:0005840">
    <property type="term" value="C:ribosome"/>
    <property type="evidence" value="ECO:0007669"/>
    <property type="project" value="UniProtKB-KW"/>
</dbReference>
<keyword evidence="2" id="KW-0687">Ribonucleoprotein</keyword>
<accession>A0A1M4VVU2</accession>
<dbReference type="EMBL" id="FQVC01000002">
    <property type="protein sequence ID" value="SHE73015.1"/>
    <property type="molecule type" value="Genomic_DNA"/>
</dbReference>
<feature type="domain" description="N-acetyltransferase" evidence="1">
    <location>
        <begin position="21"/>
        <end position="159"/>
    </location>
</feature>
<dbReference type="AlphaFoldDB" id="A0A1M4VVU2"/>
<dbReference type="SUPFAM" id="SSF55729">
    <property type="entry name" value="Acyl-CoA N-acyltransferases (Nat)"/>
    <property type="match status" value="1"/>
</dbReference>
<keyword evidence="2" id="KW-0689">Ribosomal protein</keyword>
<evidence type="ECO:0000259" key="1">
    <source>
        <dbReference type="PROSITE" id="PS51186"/>
    </source>
</evidence>
<dbReference type="Pfam" id="PF00583">
    <property type="entry name" value="Acetyltransf_1"/>
    <property type="match status" value="1"/>
</dbReference>
<dbReference type="InterPro" id="IPR000182">
    <property type="entry name" value="GNAT_dom"/>
</dbReference>
<dbReference type="PROSITE" id="PS51186">
    <property type="entry name" value="GNAT"/>
    <property type="match status" value="1"/>
</dbReference>
<dbReference type="InterPro" id="IPR016181">
    <property type="entry name" value="Acyl_CoA_acyltransferase"/>
</dbReference>
<dbReference type="Proteomes" id="UP000184533">
    <property type="component" value="Unassembled WGS sequence"/>
</dbReference>
<dbReference type="RefSeq" id="WP_201777466.1">
    <property type="nucleotide sequence ID" value="NZ_FQVC01000002.1"/>
</dbReference>
<reference evidence="2 3" key="1">
    <citation type="submission" date="2016-11" db="EMBL/GenBank/DDBJ databases">
        <authorList>
            <person name="Jaros S."/>
            <person name="Januszkiewicz K."/>
            <person name="Wedrychowicz H."/>
        </authorList>
    </citation>
    <scope>NUCLEOTIDE SEQUENCE [LARGE SCALE GENOMIC DNA]</scope>
    <source>
        <strain evidence="2 3">DSM 17137</strain>
    </source>
</reference>
<dbReference type="CDD" id="cd04301">
    <property type="entry name" value="NAT_SF"/>
    <property type="match status" value="1"/>
</dbReference>